<feature type="region of interest" description="Disordered" evidence="1">
    <location>
        <begin position="58"/>
        <end position="94"/>
    </location>
</feature>
<reference evidence="4" key="1">
    <citation type="submission" date="2021-01" db="EMBL/GenBank/DDBJ databases">
        <authorList>
            <person name="Corre E."/>
            <person name="Pelletier E."/>
            <person name="Niang G."/>
            <person name="Scheremetjew M."/>
            <person name="Finn R."/>
            <person name="Kale V."/>
            <person name="Holt S."/>
            <person name="Cochrane G."/>
            <person name="Meng A."/>
            <person name="Brown T."/>
            <person name="Cohen L."/>
        </authorList>
    </citation>
    <scope>NUCLEOTIDE SEQUENCE</scope>
    <source>
        <strain evidence="4">308</strain>
    </source>
</reference>
<dbReference type="Gene3D" id="3.30.1390.10">
    <property type="match status" value="1"/>
</dbReference>
<feature type="region of interest" description="Disordered" evidence="1">
    <location>
        <begin position="171"/>
        <end position="205"/>
    </location>
</feature>
<feature type="chain" id="PRO_5030756119" description="Adaptor protein ClpS core domain-containing protein" evidence="2">
    <location>
        <begin position="21"/>
        <end position="205"/>
    </location>
</feature>
<feature type="compositionally biased region" description="Gly residues" evidence="1">
    <location>
        <begin position="176"/>
        <end position="205"/>
    </location>
</feature>
<feature type="compositionally biased region" description="Basic and acidic residues" evidence="1">
    <location>
        <begin position="67"/>
        <end position="94"/>
    </location>
</feature>
<dbReference type="InterPro" id="IPR022935">
    <property type="entry name" value="ClpS"/>
</dbReference>
<sequence length="205" mass="21654">MMAMKIITFAVLSVAAAVSGFSTSASFIRNHATINMAVQSSFGGRSIFGHIGLSKSNRGRSNLHMSDSQKESKKQSRVLIKDREDTQTKSEEKEDIKNEGMWKVLLHNDEIHTFEFVTETLATAIPTITRMKAHEICVTTHNHGRGLVTTVWKSQATQHCIALQRKGLSVSVAKDGSGGPNQGGGGGDGDGGGGGGGGGDGPSTE</sequence>
<keyword evidence="2" id="KW-0732">Signal</keyword>
<dbReference type="PANTHER" id="PTHR33473">
    <property type="entry name" value="ATP-DEPENDENT CLP PROTEASE ADAPTER PROTEIN CLPS1, CHLOROPLASTIC"/>
    <property type="match status" value="1"/>
</dbReference>
<dbReference type="InterPro" id="IPR014719">
    <property type="entry name" value="Ribosomal_bL12_C/ClpS-like"/>
</dbReference>
<dbReference type="PANTHER" id="PTHR33473:SF17">
    <property type="entry name" value="ATP-DEPENDENT CLP PROTEASE ADAPTER PROTEIN CLPS1, CHLOROPLASTIC"/>
    <property type="match status" value="1"/>
</dbReference>
<evidence type="ECO:0000313" key="4">
    <source>
        <dbReference type="EMBL" id="CAD8894851.1"/>
    </source>
</evidence>
<gene>
    <name evidence="4" type="ORF">CHYS00102_LOCUS22065</name>
</gene>
<accession>A0A7S1BQJ9</accession>
<evidence type="ECO:0000259" key="3">
    <source>
        <dbReference type="Pfam" id="PF02617"/>
    </source>
</evidence>
<dbReference type="SUPFAM" id="SSF54736">
    <property type="entry name" value="ClpS-like"/>
    <property type="match status" value="1"/>
</dbReference>
<dbReference type="EMBL" id="HBFR01030356">
    <property type="protein sequence ID" value="CAD8894851.1"/>
    <property type="molecule type" value="Transcribed_RNA"/>
</dbReference>
<feature type="signal peptide" evidence="2">
    <location>
        <begin position="1"/>
        <end position="20"/>
    </location>
</feature>
<dbReference type="Pfam" id="PF02617">
    <property type="entry name" value="ClpS"/>
    <property type="match status" value="1"/>
</dbReference>
<dbReference type="GO" id="GO:0030163">
    <property type="term" value="P:protein catabolic process"/>
    <property type="evidence" value="ECO:0007669"/>
    <property type="project" value="InterPro"/>
</dbReference>
<proteinExistence type="predicted"/>
<organism evidence="4">
    <name type="scientific">Corethron hystrix</name>
    <dbReference type="NCBI Taxonomy" id="216773"/>
    <lineage>
        <taxon>Eukaryota</taxon>
        <taxon>Sar</taxon>
        <taxon>Stramenopiles</taxon>
        <taxon>Ochrophyta</taxon>
        <taxon>Bacillariophyta</taxon>
        <taxon>Coscinodiscophyceae</taxon>
        <taxon>Corethrophycidae</taxon>
        <taxon>Corethrales</taxon>
        <taxon>Corethraceae</taxon>
        <taxon>Corethron</taxon>
    </lineage>
</organism>
<dbReference type="InterPro" id="IPR003769">
    <property type="entry name" value="ClpS_core"/>
</dbReference>
<protein>
    <recommendedName>
        <fullName evidence="3">Adaptor protein ClpS core domain-containing protein</fullName>
    </recommendedName>
</protein>
<evidence type="ECO:0000256" key="1">
    <source>
        <dbReference type="SAM" id="MobiDB-lite"/>
    </source>
</evidence>
<feature type="domain" description="Adaptor protein ClpS core" evidence="3">
    <location>
        <begin position="98"/>
        <end position="168"/>
    </location>
</feature>
<dbReference type="GO" id="GO:0006508">
    <property type="term" value="P:proteolysis"/>
    <property type="evidence" value="ECO:0007669"/>
    <property type="project" value="InterPro"/>
</dbReference>
<dbReference type="AlphaFoldDB" id="A0A7S1BQJ9"/>
<name>A0A7S1BQJ9_9STRA</name>
<evidence type="ECO:0000256" key="2">
    <source>
        <dbReference type="SAM" id="SignalP"/>
    </source>
</evidence>